<gene>
    <name evidence="2" type="ORF">CTOB1V02_LOCUS13008</name>
</gene>
<dbReference type="InterPro" id="IPR006441">
    <property type="entry name" value="Phage_P2_GpN"/>
</dbReference>
<sequence>MELITDWIRAAVEGATVDGRTITGEQLEQMAAAYDPDIYNARIWKEHVRGITSESQFKPLGNVVATRSEAIRSGALTGKTALFVKIAPAPELITLVRAGHHMNNETRLQFNALTRSICQVFGIDDPSRKFTIAPTPVQGMVELIQEEASFLKNINIIPVSAQVGQKLGLGIGSPVASRTNTDNEDRETRYVGELKGDEYHCMQTNFDTHLNYAVLDSWAHLTRDDFRRMYSRAVLKRMALDRIMIGWNGSSAAETTDRAANPLLQDVNVGWLEKVRLKAPSKLMGYDTSGVATDKTYRIGEGGEYGTLDALVFDIISNLLDPWYQNGEDLVLILGRELWVNHGLTLYNDNRAATERNALQTWFAREAIAGLPTVTVPYFPARGLVVTSYDNLSLYYQEGKTRRAIIDNPKRDRVEEYLSSNDAYVVEDYGKIGGIRPGAVLLKNAAAVHYAAHFATRQDQATQPGTQSTAATVPETPQHRETRHFNQAQKAKFDVDKAQLSRIRSVKRRIEAKRERLTSYMDYIQLVLNQDSGGNDDIFVTLLIWCLDVGEYRTALLMIRYALKHRLAAPEGYTRSLPEVIAEEFADFVIKSEQPEQFTEHLEQLHSLLSGQDMFDQVTAKFYKAWGLSLEQNQPQQALKYYRLALVHNSGLTIKRRIKRLEKQLMSEGEADGTRHLDD</sequence>
<name>A0A7R8WU59_9CRUS</name>
<proteinExistence type="predicted"/>
<protein>
    <submittedName>
        <fullName evidence="2">Uncharacterized protein</fullName>
    </submittedName>
</protein>
<dbReference type="OrthoDB" id="5588089at2759"/>
<dbReference type="Pfam" id="PF05125">
    <property type="entry name" value="Phage_cap_P2"/>
    <property type="match status" value="1"/>
</dbReference>
<feature type="compositionally biased region" description="Polar residues" evidence="1">
    <location>
        <begin position="458"/>
        <end position="471"/>
    </location>
</feature>
<reference evidence="2" key="1">
    <citation type="submission" date="2020-11" db="EMBL/GenBank/DDBJ databases">
        <authorList>
            <person name="Tran Van P."/>
        </authorList>
    </citation>
    <scope>NUCLEOTIDE SEQUENCE</scope>
</reference>
<dbReference type="Pfam" id="PF05929">
    <property type="entry name" value="Phage_GPO"/>
    <property type="match status" value="1"/>
</dbReference>
<dbReference type="AlphaFoldDB" id="A0A7R8WU59"/>
<dbReference type="EMBL" id="OB671652">
    <property type="protein sequence ID" value="CAD7235192.1"/>
    <property type="molecule type" value="Genomic_DNA"/>
</dbReference>
<dbReference type="NCBIfam" id="TIGR01551">
    <property type="entry name" value="major_capsid_P2"/>
    <property type="match status" value="1"/>
</dbReference>
<evidence type="ECO:0000313" key="2">
    <source>
        <dbReference type="EMBL" id="CAD7235192.1"/>
    </source>
</evidence>
<accession>A0A7R8WU59</accession>
<feature type="region of interest" description="Disordered" evidence="1">
    <location>
        <begin position="458"/>
        <end position="482"/>
    </location>
</feature>
<dbReference type="Pfam" id="PF05944">
    <property type="entry name" value="Phage_term_smal"/>
    <property type="match status" value="1"/>
</dbReference>
<organism evidence="2">
    <name type="scientific">Cyprideis torosa</name>
    <dbReference type="NCBI Taxonomy" id="163714"/>
    <lineage>
        <taxon>Eukaryota</taxon>
        <taxon>Metazoa</taxon>
        <taxon>Ecdysozoa</taxon>
        <taxon>Arthropoda</taxon>
        <taxon>Crustacea</taxon>
        <taxon>Oligostraca</taxon>
        <taxon>Ostracoda</taxon>
        <taxon>Podocopa</taxon>
        <taxon>Podocopida</taxon>
        <taxon>Cytherocopina</taxon>
        <taxon>Cytheroidea</taxon>
        <taxon>Cytherideidae</taxon>
        <taxon>Cyprideis</taxon>
    </lineage>
</organism>
<evidence type="ECO:0000256" key="1">
    <source>
        <dbReference type="SAM" id="MobiDB-lite"/>
    </source>
</evidence>
<dbReference type="InterPro" id="IPR009228">
    <property type="entry name" value="Capsid_scaffold_GpO"/>
</dbReference>
<dbReference type="GO" id="GO:0004519">
    <property type="term" value="F:endonuclease activity"/>
    <property type="evidence" value="ECO:0007669"/>
    <property type="project" value="InterPro"/>
</dbReference>
<dbReference type="GO" id="GO:0003677">
    <property type="term" value="F:DNA binding"/>
    <property type="evidence" value="ECO:0007669"/>
    <property type="project" value="InterPro"/>
</dbReference>
<dbReference type="InterPro" id="IPR010270">
    <property type="entry name" value="Phage_P2_GpM"/>
</dbReference>